<dbReference type="RefSeq" id="WP_157421192.1">
    <property type="nucleotide sequence ID" value="NZ_CP014859.1"/>
</dbReference>
<protein>
    <recommendedName>
        <fullName evidence="1">MAE-28990/MAE-18760-like HEPN domain-containing protein</fullName>
    </recommendedName>
</protein>
<gene>
    <name evidence="2" type="ORF">TL08_19900</name>
</gene>
<evidence type="ECO:0000259" key="1">
    <source>
        <dbReference type="Pfam" id="PF18737"/>
    </source>
</evidence>
<dbReference type="Proteomes" id="UP000095210">
    <property type="component" value="Chromosome"/>
</dbReference>
<dbReference type="Pfam" id="PF18737">
    <property type="entry name" value="HEPN_MAE_28990"/>
    <property type="match status" value="1"/>
</dbReference>
<proteinExistence type="predicted"/>
<feature type="domain" description="MAE-28990/MAE-18760-like HEPN" evidence="1">
    <location>
        <begin position="10"/>
        <end position="223"/>
    </location>
</feature>
<dbReference type="AlphaFoldDB" id="A0AAC9N0B9"/>
<dbReference type="InterPro" id="IPR040788">
    <property type="entry name" value="HEPN_MAE_28990"/>
</dbReference>
<keyword evidence="3" id="KW-1185">Reference proteome</keyword>
<reference evidence="3" key="1">
    <citation type="submission" date="2016-03" db="EMBL/GenBank/DDBJ databases">
        <title>Complete genome sequence of the type strain Actinoalloteichus hymeniacidonis DSM 45092.</title>
        <authorList>
            <person name="Schaffert L."/>
            <person name="Albersmeier A."/>
            <person name="Winkler A."/>
            <person name="Kalinowski J."/>
            <person name="Zotchev S."/>
            <person name="Ruckert C."/>
        </authorList>
    </citation>
    <scope>NUCLEOTIDE SEQUENCE [LARGE SCALE GENOMIC DNA]</scope>
    <source>
        <strain evidence="3">HPA177(T) (DSM 45092(T))</strain>
    </source>
</reference>
<dbReference type="EMBL" id="CP014859">
    <property type="protein sequence ID" value="AOS64771.1"/>
    <property type="molecule type" value="Genomic_DNA"/>
</dbReference>
<evidence type="ECO:0000313" key="3">
    <source>
        <dbReference type="Proteomes" id="UP000095210"/>
    </source>
</evidence>
<organism evidence="2 3">
    <name type="scientific">Actinoalloteichus hymeniacidonis</name>
    <dbReference type="NCBI Taxonomy" id="340345"/>
    <lineage>
        <taxon>Bacteria</taxon>
        <taxon>Bacillati</taxon>
        <taxon>Actinomycetota</taxon>
        <taxon>Actinomycetes</taxon>
        <taxon>Pseudonocardiales</taxon>
        <taxon>Pseudonocardiaceae</taxon>
        <taxon>Actinoalloteichus</taxon>
    </lineage>
</organism>
<evidence type="ECO:0000313" key="2">
    <source>
        <dbReference type="EMBL" id="AOS64771.1"/>
    </source>
</evidence>
<dbReference type="KEGG" id="ahm:TL08_19900"/>
<accession>A0AAC9N0B9</accession>
<sequence>MSASPLVSLRAALEGELTWRRVEIKDLRNMLSDSSSARVKNSHKRAIIVMLYAHLEGFVRSALEEYATTINKSQITLGEAKKQLTAACLSDAFKRYRTPENVDRNDMSASKARQVMRDAELVESVLDVRDQLVSLDVQKICSTDSNLTPSILRRNLQLLALDDHRFRRFVDKLDGLLKKRNAIAHGEQMRVAEHDDLSHLENDVFELCEVLMLDIYAAVRNESFRRANE</sequence>
<name>A0AAC9N0B9_9PSEU</name>